<dbReference type="PANTHER" id="PTHR22855:SF47">
    <property type="entry name" value="METHYLCROTONOYL-COA CARBOXYLASE"/>
    <property type="match status" value="1"/>
</dbReference>
<sequence length="608" mass="66398">MFRSYILDLGKAFHLHDLEIVYRHCYTFSPCETLSKKKLRLTKTNGNNPWYAIYNPNFLSLRYIHSKALKSKVKPFPFIGDKVGQIEKDSRSYLQNAKSFEKYVGIYKQAFEVSIASGGEKSIERHVKRHGKLLLPDRLKLLLDNTEDFLELSVIGGIGMEYGNIPRANILTGIGKVMGRYCLVVANDGAFKGGSIYPITLKKQLRAQEIAYQNKLPCIYLVDSAGAFLPLQAEIFNLGGSTFYNEAIMSAAKIPQIAIVCGSCTAGGAYVPTMADEAVIVDKTGAIFLGGPPLVQAALGEIVSAEDLGGATVHCGTSGCTDYFACTEAEALQMGRDIVASLHVSCTEDLDLEHFDEPVFDPNEIPGLISSSGSHQDINMYQIIACLVDGSRFQEFKAMYGQGLLTGFAHIKGDLVGLLANQGEINEKEASKGAHFIQLCCQRAVPLVFLQNTLSDCPLITKNKNQDVSLGLVLKAQAKMLSAVSCANVPKITVIIGNGYGSSHYIMGGKAVSPNFLFAWPNARAAIMEPYHLVQAIASETGAENSKETLDKLLEKVHRESSAIFGASRLSNDGIILPQETRKVLSQCLSICKAYRETRSQESPVFRM</sequence>
<evidence type="ECO:0000313" key="9">
    <source>
        <dbReference type="Proteomes" id="UP001165740"/>
    </source>
</evidence>
<dbReference type="RefSeq" id="XP_013079073.2">
    <property type="nucleotide sequence ID" value="XM_013223619.2"/>
</dbReference>
<dbReference type="Pfam" id="PF01039">
    <property type="entry name" value="Carboxyl_trans"/>
    <property type="match status" value="1"/>
</dbReference>
<dbReference type="Gene3D" id="3.90.226.10">
    <property type="entry name" value="2-enoyl-CoA Hydratase, Chain A, domain 1"/>
    <property type="match status" value="2"/>
</dbReference>
<dbReference type="PROSITE" id="PS50989">
    <property type="entry name" value="COA_CT_CTER"/>
    <property type="match status" value="1"/>
</dbReference>
<reference evidence="10" key="1">
    <citation type="submission" date="2025-08" db="UniProtKB">
        <authorList>
            <consortium name="RefSeq"/>
        </authorList>
    </citation>
    <scope>IDENTIFICATION</scope>
</reference>
<dbReference type="GeneID" id="106064955"/>
<dbReference type="Proteomes" id="UP001165740">
    <property type="component" value="Chromosome 5"/>
</dbReference>
<name>A0A9U8EAN1_BIOGL</name>
<accession>A0A9U8EAN1</accession>
<evidence type="ECO:0000256" key="2">
    <source>
        <dbReference type="ARBA" id="ARBA00026116"/>
    </source>
</evidence>
<evidence type="ECO:0000256" key="3">
    <source>
        <dbReference type="ARBA" id="ARBA00031109"/>
    </source>
</evidence>
<comment type="catalytic activity">
    <reaction evidence="6">
        <text>3-methylbut-2-enoyl-CoA + hydrogencarbonate + ATP = 3-methyl-(2E)-glutaconyl-CoA + ADP + phosphate + H(+)</text>
        <dbReference type="Rhea" id="RHEA:13589"/>
        <dbReference type="ChEBI" id="CHEBI:15378"/>
        <dbReference type="ChEBI" id="CHEBI:17544"/>
        <dbReference type="ChEBI" id="CHEBI:30616"/>
        <dbReference type="ChEBI" id="CHEBI:43474"/>
        <dbReference type="ChEBI" id="CHEBI:57344"/>
        <dbReference type="ChEBI" id="CHEBI:57346"/>
        <dbReference type="ChEBI" id="CHEBI:456216"/>
        <dbReference type="EC" id="6.4.1.4"/>
    </reaction>
</comment>
<dbReference type="GO" id="GO:0006552">
    <property type="term" value="P:L-leucine catabolic process"/>
    <property type="evidence" value="ECO:0007669"/>
    <property type="project" value="TreeGrafter"/>
</dbReference>
<dbReference type="InterPro" id="IPR029045">
    <property type="entry name" value="ClpP/crotonase-like_dom_sf"/>
</dbReference>
<feature type="domain" description="CoA carboxyltransferase C-terminal" evidence="8">
    <location>
        <begin position="354"/>
        <end position="591"/>
    </location>
</feature>
<dbReference type="OMA" id="FAYIEGQ"/>
<dbReference type="GO" id="GO:0005739">
    <property type="term" value="C:mitochondrion"/>
    <property type="evidence" value="ECO:0007669"/>
    <property type="project" value="TreeGrafter"/>
</dbReference>
<evidence type="ECO:0000313" key="10">
    <source>
        <dbReference type="RefSeq" id="XP_013079073.2"/>
    </source>
</evidence>
<dbReference type="OrthoDB" id="439921at2759"/>
<dbReference type="InterPro" id="IPR011762">
    <property type="entry name" value="COA_CT_N"/>
</dbReference>
<dbReference type="SUPFAM" id="SSF52096">
    <property type="entry name" value="ClpP/crotonase"/>
    <property type="match status" value="2"/>
</dbReference>
<dbReference type="InterPro" id="IPR011763">
    <property type="entry name" value="COA_CT_C"/>
</dbReference>
<dbReference type="InterPro" id="IPR034733">
    <property type="entry name" value="AcCoA_carboxyl_beta"/>
</dbReference>
<comment type="pathway">
    <text evidence="1">Amino-acid degradation; L-leucine degradation; (S)-3-hydroxy-3-methylglutaryl-CoA from 3-isovaleryl-CoA: step 2/3.</text>
</comment>
<feature type="domain" description="CoA carboxyltransferase N-terminal" evidence="7">
    <location>
        <begin position="100"/>
        <end position="354"/>
    </location>
</feature>
<protein>
    <recommendedName>
        <fullName evidence="2">methylcrotonoyl-CoA carboxylase</fullName>
        <ecNumber evidence="2">6.4.1.4</ecNumber>
    </recommendedName>
    <alternativeName>
        <fullName evidence="5">3-methylcrotonyl-CoA carboxylase 2</fullName>
    </alternativeName>
    <alternativeName>
        <fullName evidence="3">3-methylcrotonyl-CoA carboxylase non-biotin-containing subunit</fullName>
    </alternativeName>
    <alternativeName>
        <fullName evidence="4">3-methylcrotonyl-CoA:carbon dioxide ligase subunit beta</fullName>
    </alternativeName>
</protein>
<evidence type="ECO:0000256" key="5">
    <source>
        <dbReference type="ARBA" id="ARBA00031404"/>
    </source>
</evidence>
<evidence type="ECO:0000256" key="4">
    <source>
        <dbReference type="ARBA" id="ARBA00031237"/>
    </source>
</evidence>
<evidence type="ECO:0000256" key="6">
    <source>
        <dbReference type="ARBA" id="ARBA00052347"/>
    </source>
</evidence>
<evidence type="ECO:0000259" key="7">
    <source>
        <dbReference type="PROSITE" id="PS50980"/>
    </source>
</evidence>
<evidence type="ECO:0000259" key="8">
    <source>
        <dbReference type="PROSITE" id="PS50989"/>
    </source>
</evidence>
<keyword evidence="9" id="KW-1185">Reference proteome</keyword>
<dbReference type="PROSITE" id="PS50980">
    <property type="entry name" value="COA_CT_NTER"/>
    <property type="match status" value="1"/>
</dbReference>
<dbReference type="KEGG" id="bgt:106064955"/>
<gene>
    <name evidence="10" type="primary">LOC106064955</name>
</gene>
<dbReference type="AlphaFoldDB" id="A0A9U8EAN1"/>
<dbReference type="GO" id="GO:0004485">
    <property type="term" value="F:methylcrotonoyl-CoA carboxylase activity"/>
    <property type="evidence" value="ECO:0007669"/>
    <property type="project" value="UniProtKB-EC"/>
</dbReference>
<proteinExistence type="predicted"/>
<dbReference type="InterPro" id="IPR045190">
    <property type="entry name" value="MCCB/AccD1-like"/>
</dbReference>
<dbReference type="GO" id="GO:1905202">
    <property type="term" value="C:methylcrotonoyl-CoA carboxylase complex"/>
    <property type="evidence" value="ECO:0007669"/>
    <property type="project" value="TreeGrafter"/>
</dbReference>
<dbReference type="FunFam" id="3.90.226.10:FF:000046">
    <property type="entry name" value="Geranyl-CoA carboxylase beta subunit"/>
    <property type="match status" value="1"/>
</dbReference>
<organism evidence="9 10">
    <name type="scientific">Biomphalaria glabrata</name>
    <name type="common">Bloodfluke planorb</name>
    <name type="synonym">Freshwater snail</name>
    <dbReference type="NCBI Taxonomy" id="6526"/>
    <lineage>
        <taxon>Eukaryota</taxon>
        <taxon>Metazoa</taxon>
        <taxon>Spiralia</taxon>
        <taxon>Lophotrochozoa</taxon>
        <taxon>Mollusca</taxon>
        <taxon>Gastropoda</taxon>
        <taxon>Heterobranchia</taxon>
        <taxon>Euthyneura</taxon>
        <taxon>Panpulmonata</taxon>
        <taxon>Hygrophila</taxon>
        <taxon>Lymnaeoidea</taxon>
        <taxon>Planorbidae</taxon>
        <taxon>Biomphalaria</taxon>
    </lineage>
</organism>
<dbReference type="EC" id="6.4.1.4" evidence="2"/>
<evidence type="ECO:0000256" key="1">
    <source>
        <dbReference type="ARBA" id="ARBA00025711"/>
    </source>
</evidence>
<dbReference type="PANTHER" id="PTHR22855">
    <property type="entry name" value="ACETYL, PROPIONYL, PYRUVATE, AND GLUTACONYL CARBOXYLASE-RELATED"/>
    <property type="match status" value="1"/>
</dbReference>